<gene>
    <name evidence="1" type="ORF">POL67_18300</name>
</gene>
<keyword evidence="2" id="KW-1185">Reference proteome</keyword>
<proteinExistence type="predicted"/>
<reference evidence="1 2" key="1">
    <citation type="submission" date="2022-11" db="EMBL/GenBank/DDBJ databases">
        <title>Minimal conservation of predation-associated metabolite biosynthetic gene clusters underscores biosynthetic potential of Myxococcota including descriptions for ten novel species: Archangium lansinium sp. nov., Myxococcus landrumus sp. nov., Nannocystis bai.</title>
        <authorList>
            <person name="Ahearne A."/>
            <person name="Stevens C."/>
            <person name="Dowd S."/>
        </authorList>
    </citation>
    <scope>NUCLEOTIDE SEQUENCE [LARGE SCALE GENOMIC DNA]</scope>
    <source>
        <strain evidence="1 2">RJM3</strain>
    </source>
</reference>
<organism evidence="1 2">
    <name type="scientific">Polyangium mundeleinium</name>
    <dbReference type="NCBI Taxonomy" id="2995306"/>
    <lineage>
        <taxon>Bacteria</taxon>
        <taxon>Pseudomonadati</taxon>
        <taxon>Myxococcota</taxon>
        <taxon>Polyangia</taxon>
        <taxon>Polyangiales</taxon>
        <taxon>Polyangiaceae</taxon>
        <taxon>Polyangium</taxon>
    </lineage>
</organism>
<comment type="caution">
    <text evidence="1">The sequence shown here is derived from an EMBL/GenBank/DDBJ whole genome shotgun (WGS) entry which is preliminary data.</text>
</comment>
<dbReference type="EMBL" id="JAQNDO010000001">
    <property type="protein sequence ID" value="MDC0743309.1"/>
    <property type="molecule type" value="Genomic_DNA"/>
</dbReference>
<evidence type="ECO:0000313" key="1">
    <source>
        <dbReference type="EMBL" id="MDC0743309.1"/>
    </source>
</evidence>
<sequence length="141" mass="14986">MGAMSVPVHVLIALAGTFPPVPSIVTASGYFSVTLVPLRIASLLDDVSSSNTFSSDSVATTQPASVTVPAARRKKAVRKEILDVFMFVVSKAERREGGPPKGSPAARVAMRMGMTPRLMVVRRVDNPAGAKNQLGRLRRLA</sequence>
<protein>
    <submittedName>
        <fullName evidence="1">Uncharacterized protein</fullName>
    </submittedName>
</protein>
<dbReference type="Proteomes" id="UP001221411">
    <property type="component" value="Unassembled WGS sequence"/>
</dbReference>
<accession>A0ABT5EPQ0</accession>
<dbReference type="RefSeq" id="WP_271918722.1">
    <property type="nucleotide sequence ID" value="NZ_JAQNDO010000001.1"/>
</dbReference>
<evidence type="ECO:0000313" key="2">
    <source>
        <dbReference type="Proteomes" id="UP001221411"/>
    </source>
</evidence>
<name>A0ABT5EPQ0_9BACT</name>